<feature type="region of interest" description="Disordered" evidence="1">
    <location>
        <begin position="142"/>
        <end position="194"/>
    </location>
</feature>
<accession>A0A1L0DCW8</accession>
<protein>
    <submittedName>
        <fullName evidence="3">CIC11C00000005854</fullName>
    </submittedName>
</protein>
<feature type="signal peptide" evidence="2">
    <location>
        <begin position="1"/>
        <end position="18"/>
    </location>
</feature>
<evidence type="ECO:0000256" key="2">
    <source>
        <dbReference type="SAM" id="SignalP"/>
    </source>
</evidence>
<dbReference type="Proteomes" id="UP000182334">
    <property type="component" value="Chromosome II"/>
</dbReference>
<dbReference type="AlphaFoldDB" id="A0A1L0DCW8"/>
<dbReference type="STRING" id="45354.A0A1L0DCW8"/>
<feature type="compositionally biased region" description="Low complexity" evidence="1">
    <location>
        <begin position="162"/>
        <end position="192"/>
    </location>
</feature>
<organism evidence="3 4">
    <name type="scientific">Sungouiella intermedia</name>
    <dbReference type="NCBI Taxonomy" id="45354"/>
    <lineage>
        <taxon>Eukaryota</taxon>
        <taxon>Fungi</taxon>
        <taxon>Dikarya</taxon>
        <taxon>Ascomycota</taxon>
        <taxon>Saccharomycotina</taxon>
        <taxon>Pichiomycetes</taxon>
        <taxon>Metschnikowiaceae</taxon>
        <taxon>Sungouiella</taxon>
    </lineage>
</organism>
<name>A0A1L0DCW8_9ASCO</name>
<evidence type="ECO:0000256" key="1">
    <source>
        <dbReference type="SAM" id="MobiDB-lite"/>
    </source>
</evidence>
<gene>
    <name evidence="3" type="ORF">SAMEA4029010_CIC11G00000005854</name>
</gene>
<feature type="compositionally biased region" description="Low complexity" evidence="1">
    <location>
        <begin position="142"/>
        <end position="151"/>
    </location>
</feature>
<dbReference type="EMBL" id="LT635757">
    <property type="protein sequence ID" value="SGZ50246.1"/>
    <property type="molecule type" value="Genomic_DNA"/>
</dbReference>
<reference evidence="3 4" key="1">
    <citation type="submission" date="2016-10" db="EMBL/GenBank/DDBJ databases">
        <authorList>
            <person name="de Groot N.N."/>
        </authorList>
    </citation>
    <scope>NUCLEOTIDE SEQUENCE [LARGE SCALE GENOMIC DNA]</scope>
    <source>
        <strain evidence="3 4">CBS 141442</strain>
    </source>
</reference>
<evidence type="ECO:0000313" key="3">
    <source>
        <dbReference type="EMBL" id="SGZ50246.1"/>
    </source>
</evidence>
<evidence type="ECO:0000313" key="4">
    <source>
        <dbReference type="Proteomes" id="UP000182334"/>
    </source>
</evidence>
<feature type="compositionally biased region" description="Low complexity" evidence="1">
    <location>
        <begin position="462"/>
        <end position="482"/>
    </location>
</feature>
<feature type="chain" id="PRO_5011956068" evidence="2">
    <location>
        <begin position="19"/>
        <end position="508"/>
    </location>
</feature>
<feature type="region of interest" description="Disordered" evidence="1">
    <location>
        <begin position="462"/>
        <end position="486"/>
    </location>
</feature>
<keyword evidence="2" id="KW-0732">Signal</keyword>
<keyword evidence="4" id="KW-1185">Reference proteome</keyword>
<proteinExistence type="predicted"/>
<sequence>MSLVKTLYALVIASGASAYYLQVDAPGTDVDKLYVAAHEGIQHKDGLDTSLFSAFSFTSDQSKAFSNFHQVQEYHFGPANAPIGLDWYLISTGGAAITIEKDEDDNLESYVKFYACQNPGSPSELGGGYAWYGSVDPSSIPSSSIDEITSPGISPSPEISTSIDPSVSPSPGISSPIDDISSPIDPNVSPSPEISPPIGTDVSPSPEIPPILSEIFSPLEPVSPSPIGPEVSPLPEISSPVVEPGVSPVELIAAPVTPVSIIDEFPAITSDPSIENLVVLDKRDFLKPLTSSAPYPVDFATCVPIVLKAVTNATCENCTSPAVSPPSCTGTACCRTICTTSCVASGTGCAAPVCSTLCPENPNPVQPPSVTPDKPCPTCTPIPCSKCQDPNVWEIPGCPTCVRTVTNFVYTCPSLTTITVQTCPTVNKCGTKVITAPPGQLTISGLAIIEAKEAYTTTLLTSKPTATGTGKSTSKALGTGSSLTGGSGGSTPLVNLLVGILSALSFMW</sequence>